<evidence type="ECO:0000313" key="2">
    <source>
        <dbReference type="Proteomes" id="UP000094025"/>
    </source>
</evidence>
<protein>
    <submittedName>
        <fullName evidence="1">Uncharacterized protein</fullName>
    </submittedName>
</protein>
<keyword evidence="2" id="KW-1185">Reference proteome</keyword>
<organism evidence="1 2">
    <name type="scientific">Sinorhizobium glycinis</name>
    <dbReference type="NCBI Taxonomy" id="1472378"/>
    <lineage>
        <taxon>Bacteria</taxon>
        <taxon>Pseudomonadati</taxon>
        <taxon>Pseudomonadota</taxon>
        <taxon>Alphaproteobacteria</taxon>
        <taxon>Hyphomicrobiales</taxon>
        <taxon>Rhizobiaceae</taxon>
        <taxon>Sinorhizobium/Ensifer group</taxon>
        <taxon>Sinorhizobium</taxon>
    </lineage>
</organism>
<dbReference type="Proteomes" id="UP000094025">
    <property type="component" value="Unassembled WGS sequence"/>
</dbReference>
<name>A0A178XT24_9HYPH</name>
<comment type="caution">
    <text evidence="1">The sequence shown here is derived from an EMBL/GenBank/DDBJ whole genome shotgun (WGS) entry which is preliminary data.</text>
</comment>
<gene>
    <name evidence="1" type="ORF">AU381_22955</name>
</gene>
<proteinExistence type="predicted"/>
<sequence length="119" mass="13527">MMADKRRETGNYLRLDVTQWGASINRRVQSIVSGTDVHRRQNAMAIVGWARFFDLYSNSREYSLRLIKTFHRGEVTGFQRPLVVHSIFTQSMNPPVSDASGVGFIYLQLVFIDTSLGDG</sequence>
<evidence type="ECO:0000313" key="1">
    <source>
        <dbReference type="EMBL" id="OAP38429.1"/>
    </source>
</evidence>
<dbReference type="EMBL" id="LPUX01000061">
    <property type="protein sequence ID" value="OAP38429.1"/>
    <property type="molecule type" value="Genomic_DNA"/>
</dbReference>
<dbReference type="AlphaFoldDB" id="A0A178XT24"/>
<reference evidence="1 2" key="1">
    <citation type="journal article" date="2016" name="Int. J. Syst. Evol. Microbiol.">
        <title>Ensifer glycinis sp. nov., an novel rhizobial species associated with Glycine spp.</title>
        <authorList>
            <person name="Yan H."/>
            <person name="Yan J."/>
            <person name="Sui X.H."/>
            <person name="Wang E.T."/>
            <person name="Chen W.X."/>
            <person name="Zhang X.X."/>
            <person name="Chen W.F."/>
        </authorList>
    </citation>
    <scope>NUCLEOTIDE SEQUENCE [LARGE SCALE GENOMIC DNA]</scope>
    <source>
        <strain evidence="1 2">CCBAU 23380</strain>
    </source>
</reference>
<accession>A0A178XT24</accession>